<evidence type="ECO:0000256" key="1">
    <source>
        <dbReference type="ARBA" id="ARBA00001947"/>
    </source>
</evidence>
<evidence type="ECO:0000256" key="4">
    <source>
        <dbReference type="ARBA" id="ARBA00022801"/>
    </source>
</evidence>
<accession>D1CAU8</accession>
<keyword evidence="5" id="KW-0862">Zinc</keyword>
<organism evidence="9 10">
    <name type="scientific">Sphaerobacter thermophilus (strain ATCC 49802 / DSM 20745 / KCCM 41009 / NCIMB 13125 / S 6022)</name>
    <dbReference type="NCBI Taxonomy" id="479434"/>
    <lineage>
        <taxon>Bacteria</taxon>
        <taxon>Pseudomonadati</taxon>
        <taxon>Thermomicrobiota</taxon>
        <taxon>Thermomicrobia</taxon>
        <taxon>Sphaerobacterales</taxon>
        <taxon>Sphaerobacterineae</taxon>
        <taxon>Sphaerobacteraceae</taxon>
        <taxon>Sphaerobacter</taxon>
    </lineage>
</organism>
<dbReference type="GO" id="GO:0006508">
    <property type="term" value="P:proteolysis"/>
    <property type="evidence" value="ECO:0007669"/>
    <property type="project" value="UniProtKB-KW"/>
</dbReference>
<comment type="caution">
    <text evidence="7">Lacks conserved residue(s) required for the propagation of feature annotation.</text>
</comment>
<dbReference type="KEGG" id="sti:Sthe_2480"/>
<keyword evidence="3" id="KW-0645">Protease</keyword>
<dbReference type="Proteomes" id="UP000002027">
    <property type="component" value="Chromosome 2"/>
</dbReference>
<dbReference type="GO" id="GO:0004181">
    <property type="term" value="F:metallocarboxypeptidase activity"/>
    <property type="evidence" value="ECO:0007669"/>
    <property type="project" value="InterPro"/>
</dbReference>
<dbReference type="Pfam" id="PF00246">
    <property type="entry name" value="Peptidase_M14"/>
    <property type="match status" value="1"/>
</dbReference>
<dbReference type="AlphaFoldDB" id="D1CAU8"/>
<evidence type="ECO:0000256" key="7">
    <source>
        <dbReference type="PROSITE-ProRule" id="PRU01379"/>
    </source>
</evidence>
<dbReference type="InterPro" id="IPR029062">
    <property type="entry name" value="Class_I_gatase-like"/>
</dbReference>
<evidence type="ECO:0000313" key="9">
    <source>
        <dbReference type="EMBL" id="ACZ39895.1"/>
    </source>
</evidence>
<dbReference type="Gene3D" id="3.40.630.10">
    <property type="entry name" value="Zn peptidases"/>
    <property type="match status" value="1"/>
</dbReference>
<feature type="domain" description="Peptidase M14" evidence="8">
    <location>
        <begin position="24"/>
        <end position="384"/>
    </location>
</feature>
<keyword evidence="10" id="KW-1185">Reference proteome</keyword>
<dbReference type="eggNOG" id="COG2866">
    <property type="taxonomic scope" value="Bacteria"/>
</dbReference>
<dbReference type="CDD" id="cd06240">
    <property type="entry name" value="M14-like"/>
    <property type="match status" value="1"/>
</dbReference>
<dbReference type="SUPFAM" id="SSF53187">
    <property type="entry name" value="Zn-dependent exopeptidases"/>
    <property type="match status" value="1"/>
</dbReference>
<evidence type="ECO:0000313" key="10">
    <source>
        <dbReference type="Proteomes" id="UP000002027"/>
    </source>
</evidence>
<evidence type="ECO:0000256" key="5">
    <source>
        <dbReference type="ARBA" id="ARBA00022833"/>
    </source>
</evidence>
<evidence type="ECO:0000256" key="6">
    <source>
        <dbReference type="ARBA" id="ARBA00023049"/>
    </source>
</evidence>
<dbReference type="SUPFAM" id="SSF52317">
    <property type="entry name" value="Class I glutamine amidotransferase-like"/>
    <property type="match status" value="1"/>
</dbReference>
<evidence type="ECO:0000259" key="8">
    <source>
        <dbReference type="PROSITE" id="PS52035"/>
    </source>
</evidence>
<reference evidence="10" key="1">
    <citation type="submission" date="2009-11" db="EMBL/GenBank/DDBJ databases">
        <title>The complete chromosome 2 of Sphaerobacter thermophilus DSM 20745.</title>
        <authorList>
            <person name="Lucas S."/>
            <person name="Copeland A."/>
            <person name="Lapidus A."/>
            <person name="Glavina del Rio T."/>
            <person name="Dalin E."/>
            <person name="Tice H."/>
            <person name="Bruce D."/>
            <person name="Goodwin L."/>
            <person name="Pitluck S."/>
            <person name="Kyrpides N."/>
            <person name="Mavromatis K."/>
            <person name="Ivanova N."/>
            <person name="Mikhailova N."/>
            <person name="LaButti K.M."/>
            <person name="Clum A."/>
            <person name="Sun H.I."/>
            <person name="Brettin T."/>
            <person name="Detter J.C."/>
            <person name="Han C."/>
            <person name="Larimer F."/>
            <person name="Land M."/>
            <person name="Hauser L."/>
            <person name="Markowitz V."/>
            <person name="Cheng J.F."/>
            <person name="Hugenholtz P."/>
            <person name="Woyke T."/>
            <person name="Wu D."/>
            <person name="Steenblock K."/>
            <person name="Schneider S."/>
            <person name="Pukall R."/>
            <person name="Goeker M."/>
            <person name="Klenk H.P."/>
            <person name="Eisen J.A."/>
        </authorList>
    </citation>
    <scope>NUCLEOTIDE SEQUENCE [LARGE SCALE GENOMIC DNA]</scope>
    <source>
        <strain evidence="10">ATCC 49802 / DSM 20745 / S 6022</strain>
    </source>
</reference>
<dbReference type="PANTHER" id="PTHR11705:SF143">
    <property type="entry name" value="SLL0236 PROTEIN"/>
    <property type="match status" value="1"/>
</dbReference>
<name>D1CAU8_SPHTD</name>
<keyword evidence="6" id="KW-0482">Metalloprotease</keyword>
<evidence type="ECO:0000256" key="3">
    <source>
        <dbReference type="ARBA" id="ARBA00022670"/>
    </source>
</evidence>
<dbReference type="InterPro" id="IPR000834">
    <property type="entry name" value="Peptidase_M14"/>
</dbReference>
<comment type="cofactor">
    <cofactor evidence="1">
        <name>Zn(2+)</name>
        <dbReference type="ChEBI" id="CHEBI:29105"/>
    </cofactor>
</comment>
<keyword evidence="4" id="KW-0378">Hydrolase</keyword>
<evidence type="ECO:0000256" key="2">
    <source>
        <dbReference type="ARBA" id="ARBA00005988"/>
    </source>
</evidence>
<proteinExistence type="inferred from homology"/>
<sequence length="831" mass="91775">MAQPAATIVAPEQRFRFRPGDDRRLIRWPEMVRYFADIAASSPRVRCEELGPDTGGQPIALLTISSPDNLARIDELQAIQQRLADPRSLDPDDAERLIAAARCVVLVTCGIHATEVGAVQATPELVYELATRDDPEIQAILDNVVFLLIPSLNPWGIEVVADWYQRTRGTAAEGTPPPTLYHPYAGHDNNRDWFMLTQVETRTVVEKVHNRWFPRIVFDLHQMMANGPRYVLPPFIDPYDPNVDPLMVAEIAALGTSMAAALTAEGKAGVATGVIFDAYSPSRAYQHYHGGVRILAEAASCRIASPVHLKRSDLREVRGFDPHVARANHPLPWTGGTWRLRDIVDYHKIAIYACLGHAAAFRERWVRGFWQIQQRAVAQATPFAFVVPANQRDPITTAEMLQILQDGRVEVHRARAHFRAHGVHYPAGSHVVLLAQPFGRYAKTLLEVQRYPDLRVSPGGPPRPPYDITAHTLPLYMGVDAVQIDTPFEADLERVTRVAPPPGTVSGTARAGYLLGCETNAAYRAVNHLLAAGATVWRTGAPIRAAGREWAAGSFIIEGLSRDDAAALAREAHVHLHGLASRPAVPRRRLRAPRVGLYRSWRPNAIDEGWTRFIFERYAVPYATLRDRDLRQGDLRDRCDVIVLPQQPARDILEGNDPGEYPAEYAGGIGPLGAANLRRFVQAGGTLVALDSAGEVAIEHLYLPVMNAVQGLPAELFYAPGALLRLLLDPHHPVAYGFERETAVLSVNSPVFEPLSDDVGVVGRYPMTNQLLSGWLLGADHLRGKAALLDVPVGAGRVILFGFRPQFRAQTRGTYRLLFNALYYATLEPEA</sequence>
<dbReference type="InParanoid" id="D1CAU8"/>
<protein>
    <recommendedName>
        <fullName evidence="8">Peptidase M14 domain-containing protein</fullName>
    </recommendedName>
</protein>
<gene>
    <name evidence="9" type="ordered locus">Sthe_2480</name>
</gene>
<comment type="similarity">
    <text evidence="2 7">Belongs to the peptidase M14 family.</text>
</comment>
<dbReference type="OrthoDB" id="9758209at2"/>
<dbReference type="PANTHER" id="PTHR11705">
    <property type="entry name" value="PROTEASE FAMILY M14 CARBOXYPEPTIDASE A,B"/>
    <property type="match status" value="1"/>
</dbReference>
<dbReference type="PROSITE" id="PS52035">
    <property type="entry name" value="PEPTIDASE_M14"/>
    <property type="match status" value="1"/>
</dbReference>
<dbReference type="HOGENOM" id="CLU_011471_0_0_0"/>
<dbReference type="EMBL" id="CP001824">
    <property type="protein sequence ID" value="ACZ39895.1"/>
    <property type="molecule type" value="Genomic_DNA"/>
</dbReference>
<dbReference type="STRING" id="479434.Sthe_2480"/>
<reference evidence="9 10" key="2">
    <citation type="journal article" date="2010" name="Stand. Genomic Sci.">
        <title>Complete genome sequence of Desulfohalobium retbaense type strain (HR(100)).</title>
        <authorList>
            <person name="Spring S."/>
            <person name="Nolan M."/>
            <person name="Lapidus A."/>
            <person name="Glavina Del Rio T."/>
            <person name="Copeland A."/>
            <person name="Tice H."/>
            <person name="Cheng J.F."/>
            <person name="Lucas S."/>
            <person name="Land M."/>
            <person name="Chen F."/>
            <person name="Bruce D."/>
            <person name="Goodwin L."/>
            <person name="Pitluck S."/>
            <person name="Ivanova N."/>
            <person name="Mavromatis K."/>
            <person name="Mikhailova N."/>
            <person name="Pati A."/>
            <person name="Chen A."/>
            <person name="Palaniappan K."/>
            <person name="Hauser L."/>
            <person name="Chang Y.J."/>
            <person name="Jeffries C.D."/>
            <person name="Munk C."/>
            <person name="Kiss H."/>
            <person name="Chain P."/>
            <person name="Han C."/>
            <person name="Brettin T."/>
            <person name="Detter J.C."/>
            <person name="Schuler E."/>
            <person name="Goker M."/>
            <person name="Rohde M."/>
            <person name="Bristow J."/>
            <person name="Eisen J.A."/>
            <person name="Markowitz V."/>
            <person name="Hugenholtz P."/>
            <person name="Kyrpides N.C."/>
            <person name="Klenk H.P."/>
        </authorList>
    </citation>
    <scope>NUCLEOTIDE SEQUENCE [LARGE SCALE GENOMIC DNA]</scope>
    <source>
        <strain evidence="10">ATCC 49802 / DSM 20745 / S 6022</strain>
    </source>
</reference>
<dbReference type="Gene3D" id="3.40.50.880">
    <property type="match status" value="1"/>
</dbReference>
<dbReference type="RefSeq" id="WP_012872935.1">
    <property type="nucleotide sequence ID" value="NC_013524.1"/>
</dbReference>
<dbReference type="GO" id="GO:0008270">
    <property type="term" value="F:zinc ion binding"/>
    <property type="evidence" value="ECO:0007669"/>
    <property type="project" value="InterPro"/>
</dbReference>
<dbReference type="GO" id="GO:0005615">
    <property type="term" value="C:extracellular space"/>
    <property type="evidence" value="ECO:0007669"/>
    <property type="project" value="TreeGrafter"/>
</dbReference>